<comment type="caution">
    <text evidence="1">The sequence shown here is derived from an EMBL/GenBank/DDBJ whole genome shotgun (WGS) entry which is preliminary data.</text>
</comment>
<keyword evidence="2" id="KW-1185">Reference proteome</keyword>
<name>A0AAW0I496_MYOGA</name>
<protein>
    <submittedName>
        <fullName evidence="1">Uncharacterized protein</fullName>
    </submittedName>
</protein>
<proteinExistence type="predicted"/>
<sequence length="49" mass="5856">MKLKMFSDSQDSLIDPMKNILISYEIRTHKRWVRNSTSKTFSPTKIRLL</sequence>
<accession>A0AAW0I496</accession>
<reference evidence="1 2" key="1">
    <citation type="journal article" date="2023" name="bioRxiv">
        <title>Conserved and derived expression patterns and positive selection on dental genes reveal complex evolutionary context of ever-growing rodent molars.</title>
        <authorList>
            <person name="Calamari Z.T."/>
            <person name="Song A."/>
            <person name="Cohen E."/>
            <person name="Akter M."/>
            <person name="Roy R.D."/>
            <person name="Hallikas O."/>
            <person name="Christensen M.M."/>
            <person name="Li P."/>
            <person name="Marangoni P."/>
            <person name="Jernvall J."/>
            <person name="Klein O.D."/>
        </authorList>
    </citation>
    <scope>NUCLEOTIDE SEQUENCE [LARGE SCALE GENOMIC DNA]</scope>
    <source>
        <strain evidence="1">V071</strain>
    </source>
</reference>
<dbReference type="Proteomes" id="UP001488838">
    <property type="component" value="Unassembled WGS sequence"/>
</dbReference>
<dbReference type="AlphaFoldDB" id="A0AAW0I496"/>
<organism evidence="1 2">
    <name type="scientific">Myodes glareolus</name>
    <name type="common">Bank vole</name>
    <name type="synonym">Clethrionomys glareolus</name>
    <dbReference type="NCBI Taxonomy" id="447135"/>
    <lineage>
        <taxon>Eukaryota</taxon>
        <taxon>Metazoa</taxon>
        <taxon>Chordata</taxon>
        <taxon>Craniata</taxon>
        <taxon>Vertebrata</taxon>
        <taxon>Euteleostomi</taxon>
        <taxon>Mammalia</taxon>
        <taxon>Eutheria</taxon>
        <taxon>Euarchontoglires</taxon>
        <taxon>Glires</taxon>
        <taxon>Rodentia</taxon>
        <taxon>Myomorpha</taxon>
        <taxon>Muroidea</taxon>
        <taxon>Cricetidae</taxon>
        <taxon>Arvicolinae</taxon>
        <taxon>Myodes</taxon>
    </lineage>
</organism>
<gene>
    <name evidence="1" type="ORF">U0070_025650</name>
</gene>
<evidence type="ECO:0000313" key="2">
    <source>
        <dbReference type="Proteomes" id="UP001488838"/>
    </source>
</evidence>
<evidence type="ECO:0000313" key="1">
    <source>
        <dbReference type="EMBL" id="KAK7809241.1"/>
    </source>
</evidence>
<dbReference type="EMBL" id="JBBHLL010000218">
    <property type="protein sequence ID" value="KAK7809241.1"/>
    <property type="molecule type" value="Genomic_DNA"/>
</dbReference>